<evidence type="ECO:0000313" key="2">
    <source>
        <dbReference type="Proteomes" id="UP000070133"/>
    </source>
</evidence>
<proteinExistence type="predicted"/>
<accession>A0A139GUB9</accession>
<dbReference type="PANTHER" id="PTHR36578">
    <property type="entry name" value="CHROMOSOME 15, WHOLE GENOME SHOTGUN SEQUENCE"/>
    <property type="match status" value="1"/>
</dbReference>
<comment type="caution">
    <text evidence="1">The sequence shown here is derived from an EMBL/GenBank/DDBJ whole genome shotgun (WGS) entry which is preliminary data.</text>
</comment>
<dbReference type="EMBL" id="LFZN01000388">
    <property type="protein sequence ID" value="KXS93789.1"/>
    <property type="molecule type" value="Genomic_DNA"/>
</dbReference>
<dbReference type="AlphaFoldDB" id="A0A139GUB9"/>
<dbReference type="PANTHER" id="PTHR36578:SF1">
    <property type="entry name" value="APPLE DOMAIN-CONTAINING PROTEIN"/>
    <property type="match status" value="1"/>
</dbReference>
<protein>
    <recommendedName>
        <fullName evidence="3">Apple domain-containing protein</fullName>
    </recommendedName>
</protein>
<name>A0A139GUB9_9PEZI</name>
<reference evidence="1 2" key="1">
    <citation type="submission" date="2015-07" db="EMBL/GenBank/DDBJ databases">
        <title>Comparative genomics of the Sigatoka disease complex on banana suggests a link between parallel evolutionary changes in Pseudocercospora fijiensis and Pseudocercospora eumusae and increased virulence on the banana host.</title>
        <authorList>
            <person name="Chang T.-C."/>
            <person name="Salvucci A."/>
            <person name="Crous P.W."/>
            <person name="Stergiopoulos I."/>
        </authorList>
    </citation>
    <scope>NUCLEOTIDE SEQUENCE [LARGE SCALE GENOMIC DNA]</scope>
    <source>
        <strain evidence="1 2">CBS 114824</strain>
    </source>
</reference>
<organism evidence="1 2">
    <name type="scientific">Pseudocercospora eumusae</name>
    <dbReference type="NCBI Taxonomy" id="321146"/>
    <lineage>
        <taxon>Eukaryota</taxon>
        <taxon>Fungi</taxon>
        <taxon>Dikarya</taxon>
        <taxon>Ascomycota</taxon>
        <taxon>Pezizomycotina</taxon>
        <taxon>Dothideomycetes</taxon>
        <taxon>Dothideomycetidae</taxon>
        <taxon>Mycosphaerellales</taxon>
        <taxon>Mycosphaerellaceae</taxon>
        <taxon>Pseudocercospora</taxon>
    </lineage>
</organism>
<dbReference type="STRING" id="321146.A0A139GUB9"/>
<keyword evidence="2" id="KW-1185">Reference proteome</keyword>
<dbReference type="OrthoDB" id="271448at2759"/>
<evidence type="ECO:0008006" key="3">
    <source>
        <dbReference type="Google" id="ProtNLM"/>
    </source>
</evidence>
<gene>
    <name evidence="1" type="ORF">AC578_1456</name>
</gene>
<sequence>MAAPDAVASGPPVVYHTAADAPLVTATTFAAPTAPVLGQKQNRILSRLILHPRPIAIQQTLSARTPTYYAAQANAAQVPIGCKSAFTNTGASPNADNYLGFTLLSSYDVQTCANRCNAVTRRTSFNVYFERDPSVDPNDPSCDTCSPSSITNIKCVWWGSTISPPTMSTKQFRGNFEVASPGSNGCTGLFT</sequence>
<evidence type="ECO:0000313" key="1">
    <source>
        <dbReference type="EMBL" id="KXS93789.1"/>
    </source>
</evidence>
<dbReference type="Proteomes" id="UP000070133">
    <property type="component" value="Unassembled WGS sequence"/>
</dbReference>